<dbReference type="OMA" id="MDAPYEF"/>
<keyword evidence="4" id="KW-0059">Arsenical resistance</keyword>
<evidence type="ECO:0000256" key="6">
    <source>
        <dbReference type="ARBA" id="ARBA00052296"/>
    </source>
</evidence>
<dbReference type="EMBL" id="CP017803">
    <property type="protein sequence ID" value="ATZ60368.1"/>
    <property type="molecule type" value="Genomic_DNA"/>
</dbReference>
<evidence type="ECO:0000256" key="10">
    <source>
        <dbReference type="ARBA" id="ARBA00075317"/>
    </source>
</evidence>
<dbReference type="RefSeq" id="WP_004032765.1">
    <property type="nucleotide sequence ID" value="NZ_AP025586.1"/>
</dbReference>
<dbReference type="PANTHER" id="PTHR10803:SF3">
    <property type="entry name" value="ATPASE GET3"/>
    <property type="match status" value="1"/>
</dbReference>
<accession>A0A2H4U8D9</accession>
<dbReference type="GeneID" id="78817821"/>
<organism evidence="14 15">
    <name type="scientific">Methanobrevibacter smithii</name>
    <dbReference type="NCBI Taxonomy" id="2173"/>
    <lineage>
        <taxon>Archaea</taxon>
        <taxon>Methanobacteriati</taxon>
        <taxon>Methanobacteriota</taxon>
        <taxon>Methanomada group</taxon>
        <taxon>Methanobacteria</taxon>
        <taxon>Methanobacteriales</taxon>
        <taxon>Methanobacteriaceae</taxon>
        <taxon>Methanobrevibacter</taxon>
    </lineage>
</organism>
<dbReference type="InterPro" id="IPR025723">
    <property type="entry name" value="ArsA/GET3_ATPase-like"/>
</dbReference>
<dbReference type="InterPro" id="IPR016300">
    <property type="entry name" value="ATPase_ArsA/GET3"/>
</dbReference>
<dbReference type="SUPFAM" id="SSF52540">
    <property type="entry name" value="P-loop containing nucleoside triphosphate hydrolases"/>
    <property type="match status" value="1"/>
</dbReference>
<dbReference type="EC" id="7.3.2.7" evidence="8"/>
<gene>
    <name evidence="14" type="ORF">BK798_08030</name>
</gene>
<keyword evidence="5" id="KW-1278">Translocase</keyword>
<dbReference type="GO" id="GO:0016887">
    <property type="term" value="F:ATP hydrolysis activity"/>
    <property type="evidence" value="ECO:0007669"/>
    <property type="project" value="InterPro"/>
</dbReference>
<evidence type="ECO:0000313" key="14">
    <source>
        <dbReference type="EMBL" id="ATZ60368.1"/>
    </source>
</evidence>
<comment type="function">
    <text evidence="7">Anion-transporting ATPase. Catalyzes the extrusion of arsenite.</text>
</comment>
<evidence type="ECO:0000256" key="7">
    <source>
        <dbReference type="ARBA" id="ARBA00059736"/>
    </source>
</evidence>
<dbReference type="Gene3D" id="3.40.50.300">
    <property type="entry name" value="P-loop containing nucleotide triphosphate hydrolases"/>
    <property type="match status" value="1"/>
</dbReference>
<name>A0A2H4U8D9_METSM</name>
<evidence type="ECO:0000256" key="8">
    <source>
        <dbReference type="ARBA" id="ARBA00066752"/>
    </source>
</evidence>
<protein>
    <recommendedName>
        <fullName evidence="9">Putative arsenical pump-driving ATPase</fullName>
        <ecNumber evidence="8">7.3.2.7</ecNumber>
    </recommendedName>
    <alternativeName>
        <fullName evidence="10">Arsenical resistance ATPase</fullName>
    </alternativeName>
    <alternativeName>
        <fullName evidence="11">Arsenite-translocating ATPase</fullName>
    </alternativeName>
    <alternativeName>
        <fullName evidence="12">Arsenite-transporting ATPase</fullName>
    </alternativeName>
</protein>
<dbReference type="InterPro" id="IPR027417">
    <property type="entry name" value="P-loop_NTPase"/>
</dbReference>
<evidence type="ECO:0000256" key="5">
    <source>
        <dbReference type="ARBA" id="ARBA00022967"/>
    </source>
</evidence>
<dbReference type="NCBIfam" id="TIGR00345">
    <property type="entry name" value="GET3_arsA_TRC40"/>
    <property type="match status" value="1"/>
</dbReference>
<evidence type="ECO:0000256" key="12">
    <source>
        <dbReference type="ARBA" id="ARBA00080604"/>
    </source>
</evidence>
<evidence type="ECO:0000313" key="15">
    <source>
        <dbReference type="Proteomes" id="UP000232133"/>
    </source>
</evidence>
<reference evidence="14 15" key="1">
    <citation type="submission" date="2016-10" db="EMBL/GenBank/DDBJ databases">
        <authorList>
            <person name="Varghese N."/>
        </authorList>
    </citation>
    <scope>NUCLEOTIDE SEQUENCE [LARGE SCALE GENOMIC DNA]</scope>
    <source>
        <strain evidence="14 15">KB11</strain>
    </source>
</reference>
<evidence type="ECO:0000259" key="13">
    <source>
        <dbReference type="Pfam" id="PF02374"/>
    </source>
</evidence>
<evidence type="ECO:0000256" key="1">
    <source>
        <dbReference type="ARBA" id="ARBA00011040"/>
    </source>
</evidence>
<dbReference type="AlphaFoldDB" id="A0A2H4U8D9"/>
<dbReference type="PANTHER" id="PTHR10803">
    <property type="entry name" value="ARSENICAL PUMP-DRIVING ATPASE ARSENITE-TRANSLOCATING ATPASE"/>
    <property type="match status" value="1"/>
</dbReference>
<dbReference type="CDD" id="cd02035">
    <property type="entry name" value="ArsA"/>
    <property type="match status" value="1"/>
</dbReference>
<evidence type="ECO:0000256" key="11">
    <source>
        <dbReference type="ARBA" id="ARBA00078871"/>
    </source>
</evidence>
<evidence type="ECO:0000256" key="9">
    <source>
        <dbReference type="ARBA" id="ARBA00074681"/>
    </source>
</evidence>
<dbReference type="FunFam" id="3.40.50.300:FF:001801">
    <property type="entry name" value="Putative arsenical pump-driving ATPase"/>
    <property type="match status" value="1"/>
</dbReference>
<comment type="similarity">
    <text evidence="1">Belongs to the arsA ATPase family.</text>
</comment>
<feature type="domain" description="ArsA/GET3 Anion-transporting ATPase-like" evidence="13">
    <location>
        <begin position="20"/>
        <end position="326"/>
    </location>
</feature>
<keyword evidence="3" id="KW-0067">ATP-binding</keyword>
<proteinExistence type="inferred from homology"/>
<sequence length="340" mass="37891">MEVIFLAFKDYFKFNKDKTTFMFIGGKGGVGKTSISSATALWLAEQGKKTLIVSTDPAHSLSDSLEVPIGHYPREIKTNLFAVEIDPDEAMAQKQAVLDAQKANSTSESLMGLDFLSDQMDIASSSPGADEAAAFEVFLSVMTSNEYDVVVFDTAPTGHTLRLLSFPDVMDSWVGKMMMIKAKLGSAANSLKNLIPFMDAADNPQTSEELKRTKEQIDEAKKVLSDPDRTTFKMVVIPEEMSIYESERALGALENYNITVDSVIVNQVMPDITDCDFCHSRHRLQQKRLALIDQKFPEQIIAQVPLFKDEIKGQEKLLNLAKILYEDQDNTEVKQEAIQL</sequence>
<dbReference type="Pfam" id="PF02374">
    <property type="entry name" value="ArsA_ATPase"/>
    <property type="match status" value="1"/>
</dbReference>
<dbReference type="GO" id="GO:0005524">
    <property type="term" value="F:ATP binding"/>
    <property type="evidence" value="ECO:0007669"/>
    <property type="project" value="UniProtKB-KW"/>
</dbReference>
<dbReference type="GO" id="GO:0015446">
    <property type="term" value="F:ATPase-coupled arsenite transmembrane transporter activity"/>
    <property type="evidence" value="ECO:0007669"/>
    <property type="project" value="UniProtKB-EC"/>
</dbReference>
<dbReference type="Proteomes" id="UP000232133">
    <property type="component" value="Chromosome"/>
</dbReference>
<comment type="catalytic activity">
    <reaction evidence="6">
        <text>arsenite(in) + ATP + H2O = arsenite(out) + ADP + phosphate + H(+)</text>
        <dbReference type="Rhea" id="RHEA:11348"/>
        <dbReference type="ChEBI" id="CHEBI:15377"/>
        <dbReference type="ChEBI" id="CHEBI:15378"/>
        <dbReference type="ChEBI" id="CHEBI:29242"/>
        <dbReference type="ChEBI" id="CHEBI:30616"/>
        <dbReference type="ChEBI" id="CHEBI:43474"/>
        <dbReference type="ChEBI" id="CHEBI:456216"/>
        <dbReference type="EC" id="7.3.2.7"/>
    </reaction>
</comment>
<evidence type="ECO:0000256" key="2">
    <source>
        <dbReference type="ARBA" id="ARBA00022741"/>
    </source>
</evidence>
<evidence type="ECO:0000256" key="3">
    <source>
        <dbReference type="ARBA" id="ARBA00022840"/>
    </source>
</evidence>
<keyword evidence="2" id="KW-0547">Nucleotide-binding</keyword>
<evidence type="ECO:0000256" key="4">
    <source>
        <dbReference type="ARBA" id="ARBA00022849"/>
    </source>
</evidence>